<dbReference type="InterPro" id="IPR015915">
    <property type="entry name" value="Kelch-typ_b-propeller"/>
</dbReference>
<dbReference type="Proteomes" id="UP001158576">
    <property type="component" value="Chromosome 2"/>
</dbReference>
<keyword evidence="2" id="KW-1185">Reference proteome</keyword>
<sequence length="203" mass="23054">MRLLHKLPSPDIDRGSKAMVCFDWKSERSCEEFDGEKAKKLQRTEKRHDSGGLGLYNNQPTVVGGWENEGEVETLTKEGWIPLPPHPKIISYTYVVSMPSGSMLTVGGLDYKSWEKLYQIFCLSKNQWSKIGILTKAVDEPTAILIGDFIYIFPGYTDDYESWIQRVNLDSEENFISSAVIAEQKVNNRGPVLFLSPFNYCST</sequence>
<organism evidence="1 2">
    <name type="scientific">Oikopleura dioica</name>
    <name type="common">Tunicate</name>
    <dbReference type="NCBI Taxonomy" id="34765"/>
    <lineage>
        <taxon>Eukaryota</taxon>
        <taxon>Metazoa</taxon>
        <taxon>Chordata</taxon>
        <taxon>Tunicata</taxon>
        <taxon>Appendicularia</taxon>
        <taxon>Copelata</taxon>
        <taxon>Oikopleuridae</taxon>
        <taxon>Oikopleura</taxon>
    </lineage>
</organism>
<proteinExistence type="predicted"/>
<protein>
    <submittedName>
        <fullName evidence="1">Oidioi.mRNA.OKI2018_I69.chr2.g4384.t1.cds</fullName>
    </submittedName>
</protein>
<evidence type="ECO:0000313" key="2">
    <source>
        <dbReference type="Proteomes" id="UP001158576"/>
    </source>
</evidence>
<name>A0ABN7T107_OIKDI</name>
<gene>
    <name evidence="1" type="ORF">OKIOD_LOCUS13149</name>
</gene>
<dbReference type="Gene3D" id="2.120.10.80">
    <property type="entry name" value="Kelch-type beta propeller"/>
    <property type="match status" value="1"/>
</dbReference>
<reference evidence="1 2" key="1">
    <citation type="submission" date="2021-04" db="EMBL/GenBank/DDBJ databases">
        <authorList>
            <person name="Bliznina A."/>
        </authorList>
    </citation>
    <scope>NUCLEOTIDE SEQUENCE [LARGE SCALE GENOMIC DNA]</scope>
</reference>
<accession>A0ABN7T107</accession>
<dbReference type="SUPFAM" id="SSF117281">
    <property type="entry name" value="Kelch motif"/>
    <property type="match status" value="1"/>
</dbReference>
<evidence type="ECO:0000313" key="1">
    <source>
        <dbReference type="EMBL" id="CAG5109915.1"/>
    </source>
</evidence>
<dbReference type="EMBL" id="OU015567">
    <property type="protein sequence ID" value="CAG5109915.1"/>
    <property type="molecule type" value="Genomic_DNA"/>
</dbReference>